<dbReference type="AlphaFoldDB" id="A0A329M052"/>
<organism evidence="1 2">
    <name type="scientific">Paenibacillus contaminans</name>
    <dbReference type="NCBI Taxonomy" id="450362"/>
    <lineage>
        <taxon>Bacteria</taxon>
        <taxon>Bacillati</taxon>
        <taxon>Bacillota</taxon>
        <taxon>Bacilli</taxon>
        <taxon>Bacillales</taxon>
        <taxon>Paenibacillaceae</taxon>
        <taxon>Paenibacillus</taxon>
    </lineage>
</organism>
<accession>A0A329M052</accession>
<gene>
    <name evidence="1" type="ORF">DQG23_33285</name>
</gene>
<evidence type="ECO:0000313" key="1">
    <source>
        <dbReference type="EMBL" id="RAV13284.1"/>
    </source>
</evidence>
<evidence type="ECO:0000313" key="2">
    <source>
        <dbReference type="Proteomes" id="UP000250369"/>
    </source>
</evidence>
<comment type="caution">
    <text evidence="1">The sequence shown here is derived from an EMBL/GenBank/DDBJ whole genome shotgun (WGS) entry which is preliminary data.</text>
</comment>
<sequence length="81" mass="9016">MEQEIEVRLTLESDFAGLEKGFTDVPIKIPAASRRFRIAGGERKPYSIPSGQNRTVSHERVSWQPQGGVVTARLYIIATSD</sequence>
<dbReference type="EMBL" id="QMFB01000030">
    <property type="protein sequence ID" value="RAV13284.1"/>
    <property type="molecule type" value="Genomic_DNA"/>
</dbReference>
<protein>
    <submittedName>
        <fullName evidence="1">Uncharacterized protein</fullName>
    </submittedName>
</protein>
<keyword evidence="2" id="KW-1185">Reference proteome</keyword>
<dbReference type="RefSeq" id="WP_146762432.1">
    <property type="nucleotide sequence ID" value="NZ_QMFB01000030.1"/>
</dbReference>
<name>A0A329M052_9BACL</name>
<proteinExistence type="predicted"/>
<dbReference type="Proteomes" id="UP000250369">
    <property type="component" value="Unassembled WGS sequence"/>
</dbReference>
<reference evidence="1 2" key="1">
    <citation type="journal article" date="2009" name="Int. J. Syst. Evol. Microbiol.">
        <title>Paenibacillus contaminans sp. nov., isolated from a contaminated laboratory plate.</title>
        <authorList>
            <person name="Chou J.H."/>
            <person name="Lee J.H."/>
            <person name="Lin M.C."/>
            <person name="Chang P.S."/>
            <person name="Arun A.B."/>
            <person name="Young C.C."/>
            <person name="Chen W.M."/>
        </authorList>
    </citation>
    <scope>NUCLEOTIDE SEQUENCE [LARGE SCALE GENOMIC DNA]</scope>
    <source>
        <strain evidence="1 2">CKOBP-6</strain>
    </source>
</reference>